<evidence type="ECO:0000313" key="2">
    <source>
        <dbReference type="EMBL" id="MCO6394448.1"/>
    </source>
</evidence>
<organism evidence="2 3">
    <name type="scientific">Corynebacterium lipophilum</name>
    <dbReference type="NCBI Taxonomy" id="2804918"/>
    <lineage>
        <taxon>Bacteria</taxon>
        <taxon>Bacillati</taxon>
        <taxon>Actinomycetota</taxon>
        <taxon>Actinomycetes</taxon>
        <taxon>Mycobacteriales</taxon>
        <taxon>Corynebacteriaceae</taxon>
        <taxon>Corynebacterium</taxon>
    </lineage>
</organism>
<feature type="domain" description="Glycosyltransferase 2-like" evidence="1">
    <location>
        <begin position="23"/>
        <end position="138"/>
    </location>
</feature>
<dbReference type="InterPro" id="IPR001173">
    <property type="entry name" value="Glyco_trans_2-like"/>
</dbReference>
<dbReference type="InterPro" id="IPR029044">
    <property type="entry name" value="Nucleotide-diphossugar_trans"/>
</dbReference>
<dbReference type="SUPFAM" id="SSF53448">
    <property type="entry name" value="Nucleotide-diphospho-sugar transferases"/>
    <property type="match status" value="1"/>
</dbReference>
<evidence type="ECO:0000259" key="1">
    <source>
        <dbReference type="Pfam" id="PF00535"/>
    </source>
</evidence>
<evidence type="ECO:0000313" key="3">
    <source>
        <dbReference type="Proteomes" id="UP001205920"/>
    </source>
</evidence>
<dbReference type="CDD" id="cd00761">
    <property type="entry name" value="Glyco_tranf_GTA_type"/>
    <property type="match status" value="1"/>
</dbReference>
<dbReference type="EMBL" id="JAEUWV010000005">
    <property type="protein sequence ID" value="MCO6394448.1"/>
    <property type="molecule type" value="Genomic_DNA"/>
</dbReference>
<dbReference type="Gene3D" id="3.90.550.10">
    <property type="entry name" value="Spore Coat Polysaccharide Biosynthesis Protein SpsA, Chain A"/>
    <property type="match status" value="1"/>
</dbReference>
<proteinExistence type="predicted"/>
<dbReference type="GO" id="GO:0016758">
    <property type="term" value="F:hexosyltransferase activity"/>
    <property type="evidence" value="ECO:0007669"/>
    <property type="project" value="UniProtKB-ARBA"/>
</dbReference>
<dbReference type="Gene3D" id="3.40.50.2000">
    <property type="entry name" value="Glycogen Phosphorylase B"/>
    <property type="match status" value="1"/>
</dbReference>
<accession>A0AAW5HW24</accession>
<dbReference type="AlphaFoldDB" id="A0AAW5HW24"/>
<reference evidence="2 3" key="1">
    <citation type="submission" date="2021-01" db="EMBL/GenBank/DDBJ databases">
        <title>Identification and Characterization of Corynebacterium sp.</title>
        <authorList>
            <person name="Luo Q."/>
            <person name="Qu P."/>
            <person name="Chen Q."/>
        </authorList>
    </citation>
    <scope>NUCLEOTIDE SEQUENCE [LARGE SCALE GENOMIC DNA]</scope>
    <source>
        <strain evidence="2 3">MC-18</strain>
    </source>
</reference>
<dbReference type="SUPFAM" id="SSF53756">
    <property type="entry name" value="UDP-Glycosyltransferase/glycogen phosphorylase"/>
    <property type="match status" value="1"/>
</dbReference>
<keyword evidence="3" id="KW-1185">Reference proteome</keyword>
<name>A0AAW5HW24_9CORY</name>
<dbReference type="PANTHER" id="PTHR22916">
    <property type="entry name" value="GLYCOSYLTRANSFERASE"/>
    <property type="match status" value="1"/>
</dbReference>
<sequence>MASSLEWLPLFRNGSWEAPLVTFVITTFNQEDSVARCIESLPWRADHQWEAVVVDDCSTDSTLDIVSRLFEENRLNEGHRLLVETMDSNSGGPSAPRNRGLDLARGEYIFFLDGDDQLISENFDYIADHVVQTSADLVRLPMQIVIDGGPPRVVDRVTVGENSDSLATLERCVTLQSMGVMAFSRRSIIMDNGIRFKSDVRMGEDLVFMSEFCRHSRHFSYYDSPLYTYHKSSRMGSSSTANYSGEVFVEAIHSWDLVQENYLKIGIDFLACHGAGTVSYGLGQLQKCFVRVSEQEFANFSQFVGKWAHSLNLDLFGEPFRILVEDALSQRYDRFLEHSKLRMLIAGSDLKFIKSAVPYLEEYFQVHLDEWQAERVFDEDSTKRELAWAQIIWCEWMTMAAEYFSHNVRPSQQLFIRCHFYELTRDSGFKVDDSKVNGYIAIALHTYEDLIEKFGIARSKVHLIPNYYAVDSYERDHTDGDPFAIALIGSVPRRKGLHRALEILRDLRKVDQRYSLTVFGKAPEAFGWVNGVAEERKYYKACRDFVENNDLSDHVVNAGWADIRKELAKFGYVLSTSDFEGSHVAPGEAFCADIPMGILNWRGAEYVYPSEFIFCSVDEITQDILDKRESVRRTESLAKGRDFLRRHQDVSQFVEDVVCLVQNN</sequence>
<protein>
    <submittedName>
        <fullName evidence="2">Glycosyltransferase</fullName>
    </submittedName>
</protein>
<dbReference type="RefSeq" id="WP_252931313.1">
    <property type="nucleotide sequence ID" value="NZ_JAEUWV010000005.1"/>
</dbReference>
<dbReference type="Pfam" id="PF00535">
    <property type="entry name" value="Glycos_transf_2"/>
    <property type="match status" value="1"/>
</dbReference>
<dbReference type="PANTHER" id="PTHR22916:SF3">
    <property type="entry name" value="UDP-GLCNAC:BETAGAL BETA-1,3-N-ACETYLGLUCOSAMINYLTRANSFERASE-LIKE PROTEIN 1"/>
    <property type="match status" value="1"/>
</dbReference>
<gene>
    <name evidence="2" type="ORF">JMN37_05560</name>
</gene>
<comment type="caution">
    <text evidence="2">The sequence shown here is derived from an EMBL/GenBank/DDBJ whole genome shotgun (WGS) entry which is preliminary data.</text>
</comment>
<dbReference type="Proteomes" id="UP001205920">
    <property type="component" value="Unassembled WGS sequence"/>
</dbReference>